<protein>
    <submittedName>
        <fullName evidence="1">Uncharacterized protein</fullName>
    </submittedName>
</protein>
<keyword evidence="2" id="KW-1185">Reference proteome</keyword>
<comment type="caution">
    <text evidence="1">The sequence shown here is derived from an EMBL/GenBank/DDBJ whole genome shotgun (WGS) entry which is preliminary data.</text>
</comment>
<name>U2R6N3_EUBRA</name>
<dbReference type="EMBL" id="AWVJ01000109">
    <property type="protein sequence ID" value="ERK46357.1"/>
    <property type="molecule type" value="Genomic_DNA"/>
</dbReference>
<organism evidence="1 2">
    <name type="scientific">Eubacterium ramulus ATCC 29099</name>
    <dbReference type="NCBI Taxonomy" id="1256908"/>
    <lineage>
        <taxon>Bacteria</taxon>
        <taxon>Bacillati</taxon>
        <taxon>Bacillota</taxon>
        <taxon>Clostridia</taxon>
        <taxon>Eubacteriales</taxon>
        <taxon>Eubacteriaceae</taxon>
        <taxon>Eubacterium</taxon>
    </lineage>
</organism>
<proteinExistence type="predicted"/>
<dbReference type="GeneID" id="93181372"/>
<dbReference type="Proteomes" id="UP000016608">
    <property type="component" value="Unassembled WGS sequence"/>
</dbReference>
<evidence type="ECO:0000313" key="1">
    <source>
        <dbReference type="EMBL" id="ERK46357.1"/>
    </source>
</evidence>
<dbReference type="RefSeq" id="WP_021740323.1">
    <property type="nucleotide sequence ID" value="NZ_KI271179.1"/>
</dbReference>
<dbReference type="eggNOG" id="ENOG5033C02">
    <property type="taxonomic scope" value="Bacteria"/>
</dbReference>
<reference evidence="1 2" key="1">
    <citation type="submission" date="2013-06" db="EMBL/GenBank/DDBJ databases">
        <authorList>
            <person name="Weinstock G."/>
            <person name="Sodergren E."/>
            <person name="Lobos E.A."/>
            <person name="Fulton L."/>
            <person name="Fulton R."/>
            <person name="Courtney L."/>
            <person name="Fronick C."/>
            <person name="O'Laughlin M."/>
            <person name="Godfrey J."/>
            <person name="Wilson R.M."/>
            <person name="Miner T."/>
            <person name="Farmer C."/>
            <person name="Delehaunty K."/>
            <person name="Cordes M."/>
            <person name="Minx P."/>
            <person name="Tomlinson C."/>
            <person name="Chen J."/>
            <person name="Wollam A."/>
            <person name="Pepin K.H."/>
            <person name="Bhonagiri V."/>
            <person name="Zhang X."/>
            <person name="Warren W."/>
            <person name="Mitreva M."/>
            <person name="Mardis E.R."/>
            <person name="Wilson R.K."/>
        </authorList>
    </citation>
    <scope>NUCLEOTIDE SEQUENCE [LARGE SCALE GENOMIC DNA]</scope>
    <source>
        <strain evidence="1 2">ATCC 29099</strain>
    </source>
</reference>
<dbReference type="AlphaFoldDB" id="U2R6N3"/>
<dbReference type="PATRIC" id="fig|1256908.3.peg.1654"/>
<dbReference type="HOGENOM" id="CLU_3251711_0_0_9"/>
<accession>U2R6N3</accession>
<gene>
    <name evidence="1" type="ORF">HMPREF0373_01787</name>
</gene>
<sequence>MSRKDGYSRRGLFGNINHYDVNGRKIGESRPGLFGDWNHYDN</sequence>
<evidence type="ECO:0000313" key="2">
    <source>
        <dbReference type="Proteomes" id="UP000016608"/>
    </source>
</evidence>